<evidence type="ECO:0000313" key="1">
    <source>
        <dbReference type="EMBL" id="OIQ93261.1"/>
    </source>
</evidence>
<comment type="caution">
    <text evidence="1">The sequence shown here is derived from an EMBL/GenBank/DDBJ whole genome shotgun (WGS) entry which is preliminary data.</text>
</comment>
<dbReference type="AlphaFoldDB" id="A0A1J5RYT9"/>
<gene>
    <name evidence="1" type="ORF">GALL_247830</name>
</gene>
<accession>A0A1J5RYT9</accession>
<reference evidence="1" key="1">
    <citation type="submission" date="2016-10" db="EMBL/GenBank/DDBJ databases">
        <title>Sequence of Gallionella enrichment culture.</title>
        <authorList>
            <person name="Poehlein A."/>
            <person name="Muehling M."/>
            <person name="Daniel R."/>
        </authorList>
    </citation>
    <scope>NUCLEOTIDE SEQUENCE</scope>
</reference>
<organism evidence="1">
    <name type="scientific">mine drainage metagenome</name>
    <dbReference type="NCBI Taxonomy" id="410659"/>
    <lineage>
        <taxon>unclassified sequences</taxon>
        <taxon>metagenomes</taxon>
        <taxon>ecological metagenomes</taxon>
    </lineage>
</organism>
<sequence length="35" mass="3966">MKAPIFSVAGYSLVAEPESVECLYVGFYLLRERAR</sequence>
<name>A0A1J5RYT9_9ZZZZ</name>
<protein>
    <submittedName>
        <fullName evidence="1">Uncharacterized protein</fullName>
    </submittedName>
</protein>
<dbReference type="EMBL" id="MLJW01000211">
    <property type="protein sequence ID" value="OIQ93261.1"/>
    <property type="molecule type" value="Genomic_DNA"/>
</dbReference>
<proteinExistence type="predicted"/>